<keyword evidence="1" id="KW-0472">Membrane</keyword>
<sequence>MYYYRHVPVPNQSRQFFPFLFGAPLLGGFVGGLLGSALVRPRPYPYPPPYGPYPYGPYGGGYGPGPYGY</sequence>
<proteinExistence type="predicted"/>
<comment type="caution">
    <text evidence="2">The sequence shown here is derived from an EMBL/GenBank/DDBJ whole genome shotgun (WGS) entry which is preliminary data.</text>
</comment>
<dbReference type="AlphaFoldDB" id="A0A8E2I4H2"/>
<keyword evidence="1" id="KW-0812">Transmembrane</keyword>
<dbReference type="EMBL" id="MTLA01000299">
    <property type="protein sequence ID" value="OOP66536.1"/>
    <property type="molecule type" value="Genomic_DNA"/>
</dbReference>
<keyword evidence="3" id="KW-1185">Reference proteome</keyword>
<dbReference type="RefSeq" id="WP_058002766.1">
    <property type="nucleotide sequence ID" value="NZ_CP065424.1"/>
</dbReference>
<dbReference type="Proteomes" id="UP000189761">
    <property type="component" value="Unassembled WGS sequence"/>
</dbReference>
<reference evidence="2 3" key="1">
    <citation type="submission" date="2017-01" db="EMBL/GenBank/DDBJ databases">
        <title>Draft genome sequence of Bacillus oleronius.</title>
        <authorList>
            <person name="Allam M."/>
        </authorList>
    </citation>
    <scope>NUCLEOTIDE SEQUENCE [LARGE SCALE GENOMIC DNA]</scope>
    <source>
        <strain evidence="2 3">DSM 9356</strain>
    </source>
</reference>
<keyword evidence="1" id="KW-1133">Transmembrane helix</keyword>
<organism evidence="2 3">
    <name type="scientific">Heyndrickxia oleronia</name>
    <dbReference type="NCBI Taxonomy" id="38875"/>
    <lineage>
        <taxon>Bacteria</taxon>
        <taxon>Bacillati</taxon>
        <taxon>Bacillota</taxon>
        <taxon>Bacilli</taxon>
        <taxon>Bacillales</taxon>
        <taxon>Bacillaceae</taxon>
        <taxon>Heyndrickxia</taxon>
    </lineage>
</organism>
<evidence type="ECO:0000256" key="1">
    <source>
        <dbReference type="SAM" id="Phobius"/>
    </source>
</evidence>
<name>A0A8E2I4H2_9BACI</name>
<evidence type="ECO:0000313" key="2">
    <source>
        <dbReference type="EMBL" id="OOP66536.1"/>
    </source>
</evidence>
<gene>
    <name evidence="2" type="ORF">BWZ43_20510</name>
</gene>
<feature type="transmembrane region" description="Helical" evidence="1">
    <location>
        <begin position="16"/>
        <end position="39"/>
    </location>
</feature>
<evidence type="ECO:0000313" key="3">
    <source>
        <dbReference type="Proteomes" id="UP000189761"/>
    </source>
</evidence>
<accession>A0A8E2I4H2</accession>
<protein>
    <submittedName>
        <fullName evidence="2">Uncharacterized protein</fullName>
    </submittedName>
</protein>